<evidence type="ECO:0000313" key="3">
    <source>
        <dbReference type="EMBL" id="EAX94868.1"/>
    </source>
</evidence>
<dbReference type="GO" id="GO:0042995">
    <property type="term" value="C:cell projection"/>
    <property type="evidence" value="ECO:0000318"/>
    <property type="project" value="GO_Central"/>
</dbReference>
<protein>
    <submittedName>
        <fullName evidence="3">Uncharacterized protein</fullName>
    </submittedName>
</protein>
<dbReference type="Pfam" id="PF00071">
    <property type="entry name" value="Ras"/>
    <property type="match status" value="1"/>
</dbReference>
<dbReference type="PROSITE" id="PS51419">
    <property type="entry name" value="RAB"/>
    <property type="match status" value="1"/>
</dbReference>
<evidence type="ECO:0000256" key="1">
    <source>
        <dbReference type="ARBA" id="ARBA00022741"/>
    </source>
</evidence>
<dbReference type="KEGG" id="tva:4752609"/>
<dbReference type="InterPro" id="IPR001806">
    <property type="entry name" value="Small_GTPase"/>
</dbReference>
<dbReference type="GO" id="GO:0019901">
    <property type="term" value="F:protein kinase binding"/>
    <property type="evidence" value="ECO:0000318"/>
    <property type="project" value="GO_Central"/>
</dbReference>
<dbReference type="Proteomes" id="UP000001542">
    <property type="component" value="Unassembled WGS sequence"/>
</dbReference>
<dbReference type="Gene3D" id="3.40.50.300">
    <property type="entry name" value="P-loop containing nucleotide triphosphate hydrolases"/>
    <property type="match status" value="1"/>
</dbReference>
<dbReference type="GO" id="GO:0005525">
    <property type="term" value="F:GTP binding"/>
    <property type="evidence" value="ECO:0000318"/>
    <property type="project" value="GO_Central"/>
</dbReference>
<dbReference type="RefSeq" id="XP_001307798.1">
    <property type="nucleotide sequence ID" value="XM_001307797.1"/>
</dbReference>
<dbReference type="STRING" id="5722.A2FJN6"/>
<dbReference type="eggNOG" id="KOG0393">
    <property type="taxonomic scope" value="Eukaryota"/>
</dbReference>
<reference evidence="3" key="1">
    <citation type="submission" date="2006-10" db="EMBL/GenBank/DDBJ databases">
        <authorList>
            <person name="Amadeo P."/>
            <person name="Zhao Q."/>
            <person name="Wortman J."/>
            <person name="Fraser-Liggett C."/>
            <person name="Carlton J."/>
        </authorList>
    </citation>
    <scope>NUCLEOTIDE SEQUENCE</scope>
    <source>
        <strain evidence="3">G3</strain>
    </source>
</reference>
<dbReference type="GO" id="GO:0032956">
    <property type="term" value="P:regulation of actin cytoskeleton organization"/>
    <property type="evidence" value="ECO:0000318"/>
    <property type="project" value="GO_Central"/>
</dbReference>
<dbReference type="GO" id="GO:0007015">
    <property type="term" value="P:actin filament organization"/>
    <property type="evidence" value="ECO:0000318"/>
    <property type="project" value="GO_Central"/>
</dbReference>
<dbReference type="GO" id="GO:0003924">
    <property type="term" value="F:GTPase activity"/>
    <property type="evidence" value="ECO:0000318"/>
    <property type="project" value="GO_Central"/>
</dbReference>
<dbReference type="AlphaFoldDB" id="A2FJN6"/>
<dbReference type="SMART" id="SM00174">
    <property type="entry name" value="RHO"/>
    <property type="match status" value="1"/>
</dbReference>
<proteinExistence type="predicted"/>
<keyword evidence="4" id="KW-1185">Reference proteome</keyword>
<dbReference type="GO" id="GO:0007165">
    <property type="term" value="P:signal transduction"/>
    <property type="evidence" value="ECO:0000318"/>
    <property type="project" value="GO_Central"/>
</dbReference>
<dbReference type="GO" id="GO:0008360">
    <property type="term" value="P:regulation of cell shape"/>
    <property type="evidence" value="ECO:0000318"/>
    <property type="project" value="GO_Central"/>
</dbReference>
<dbReference type="GO" id="GO:0031410">
    <property type="term" value="C:cytoplasmic vesicle"/>
    <property type="evidence" value="ECO:0000318"/>
    <property type="project" value="GO_Central"/>
</dbReference>
<evidence type="ECO:0000313" key="4">
    <source>
        <dbReference type="Proteomes" id="UP000001542"/>
    </source>
</evidence>
<dbReference type="VEuPathDB" id="TrichDB:TVAG_370390"/>
<dbReference type="InParanoid" id="A2FJN6"/>
<dbReference type="VEuPathDB" id="TrichDB:TVAGG3_0054110"/>
<dbReference type="OMA" id="VNTRENN"/>
<dbReference type="OrthoDB" id="8830751at2759"/>
<keyword evidence="1" id="KW-0547">Nucleotide-binding</keyword>
<organism evidence="3 4">
    <name type="scientific">Trichomonas vaginalis (strain ATCC PRA-98 / G3)</name>
    <dbReference type="NCBI Taxonomy" id="412133"/>
    <lineage>
        <taxon>Eukaryota</taxon>
        <taxon>Metamonada</taxon>
        <taxon>Parabasalia</taxon>
        <taxon>Trichomonadida</taxon>
        <taxon>Trichomonadidae</taxon>
        <taxon>Trichomonas</taxon>
    </lineage>
</organism>
<dbReference type="GO" id="GO:0007264">
    <property type="term" value="P:small GTPase-mediated signal transduction"/>
    <property type="evidence" value="ECO:0007669"/>
    <property type="project" value="InterPro"/>
</dbReference>
<dbReference type="InterPro" id="IPR027417">
    <property type="entry name" value="P-loop_NTPase"/>
</dbReference>
<dbReference type="GO" id="GO:0005856">
    <property type="term" value="C:cytoskeleton"/>
    <property type="evidence" value="ECO:0000318"/>
    <property type="project" value="GO_Central"/>
</dbReference>
<keyword evidence="2" id="KW-0342">GTP-binding</keyword>
<dbReference type="PROSITE" id="PS51420">
    <property type="entry name" value="RHO"/>
    <property type="match status" value="1"/>
</dbReference>
<name>A2FJN6_TRIV3</name>
<evidence type="ECO:0000256" key="2">
    <source>
        <dbReference type="ARBA" id="ARBA00023134"/>
    </source>
</evidence>
<dbReference type="GO" id="GO:0030865">
    <property type="term" value="P:cortical cytoskeleton organization"/>
    <property type="evidence" value="ECO:0000318"/>
    <property type="project" value="GO_Central"/>
</dbReference>
<dbReference type="GO" id="GO:0007163">
    <property type="term" value="P:establishment or maintenance of cell polarity"/>
    <property type="evidence" value="ECO:0000318"/>
    <property type="project" value="GO_Central"/>
</dbReference>
<dbReference type="SMR" id="A2FJN6"/>
<gene>
    <name evidence="3" type="ORF">TVAG_370390</name>
</gene>
<accession>A2FJN6</accession>
<dbReference type="EMBL" id="DS113833">
    <property type="protein sequence ID" value="EAX94868.1"/>
    <property type="molecule type" value="Genomic_DNA"/>
</dbReference>
<sequence>MQIWLSDQNDYAELRPLGYPETNVGILCFSLVNPVSLKNAEKLWIKEFRQYLPNTPVLLVGCMKDLRDHFEKNTDPQAKPISTKDGKNVAAKIGAEYIECSAYDLNEVKAVFAKAFDIFDKDARIKEGFHVTYSKGSEEKKATEDKKDCYIA</sequence>
<dbReference type="InterPro" id="IPR003578">
    <property type="entry name" value="Small_GTPase_Rho"/>
</dbReference>
<dbReference type="PANTHER" id="PTHR24072">
    <property type="entry name" value="RHO FAMILY GTPASE"/>
    <property type="match status" value="1"/>
</dbReference>
<dbReference type="GO" id="GO:0005886">
    <property type="term" value="C:plasma membrane"/>
    <property type="evidence" value="ECO:0000318"/>
    <property type="project" value="GO_Central"/>
</dbReference>
<reference evidence="3" key="2">
    <citation type="journal article" date="2007" name="Science">
        <title>Draft genome sequence of the sexually transmitted pathogen Trichomonas vaginalis.</title>
        <authorList>
            <person name="Carlton J.M."/>
            <person name="Hirt R.P."/>
            <person name="Silva J.C."/>
            <person name="Delcher A.L."/>
            <person name="Schatz M."/>
            <person name="Zhao Q."/>
            <person name="Wortman J.R."/>
            <person name="Bidwell S.L."/>
            <person name="Alsmark U.C.M."/>
            <person name="Besteiro S."/>
            <person name="Sicheritz-Ponten T."/>
            <person name="Noel C.J."/>
            <person name="Dacks J.B."/>
            <person name="Foster P.G."/>
            <person name="Simillion C."/>
            <person name="Van de Peer Y."/>
            <person name="Miranda-Saavedra D."/>
            <person name="Barton G.J."/>
            <person name="Westrop G.D."/>
            <person name="Mueller S."/>
            <person name="Dessi D."/>
            <person name="Fiori P.L."/>
            <person name="Ren Q."/>
            <person name="Paulsen I."/>
            <person name="Zhang H."/>
            <person name="Bastida-Corcuera F.D."/>
            <person name="Simoes-Barbosa A."/>
            <person name="Brown M.T."/>
            <person name="Hayes R.D."/>
            <person name="Mukherjee M."/>
            <person name="Okumura C.Y."/>
            <person name="Schneider R."/>
            <person name="Smith A.J."/>
            <person name="Vanacova S."/>
            <person name="Villalvazo M."/>
            <person name="Haas B.J."/>
            <person name="Pertea M."/>
            <person name="Feldblyum T.V."/>
            <person name="Utterback T.R."/>
            <person name="Shu C.L."/>
            <person name="Osoegawa K."/>
            <person name="de Jong P.J."/>
            <person name="Hrdy I."/>
            <person name="Horvathova L."/>
            <person name="Zubacova Z."/>
            <person name="Dolezal P."/>
            <person name="Malik S.B."/>
            <person name="Logsdon J.M. Jr."/>
            <person name="Henze K."/>
            <person name="Gupta A."/>
            <person name="Wang C.C."/>
            <person name="Dunne R.L."/>
            <person name="Upcroft J.A."/>
            <person name="Upcroft P."/>
            <person name="White O."/>
            <person name="Salzberg S.L."/>
            <person name="Tang P."/>
            <person name="Chiu C.-H."/>
            <person name="Lee Y.-S."/>
            <person name="Embley T.M."/>
            <person name="Coombs G.H."/>
            <person name="Mottram J.C."/>
            <person name="Tachezy J."/>
            <person name="Fraser-Liggett C.M."/>
            <person name="Johnson P.J."/>
        </authorList>
    </citation>
    <scope>NUCLEOTIDE SEQUENCE [LARGE SCALE GENOMIC DNA]</scope>
    <source>
        <strain evidence="3">G3</strain>
    </source>
</reference>
<dbReference type="SUPFAM" id="SSF52540">
    <property type="entry name" value="P-loop containing nucleoside triphosphate hydrolases"/>
    <property type="match status" value="1"/>
</dbReference>